<dbReference type="AlphaFoldDB" id="A0A8T6QHZ2"/>
<dbReference type="Pfam" id="PF13356">
    <property type="entry name" value="Arm-DNA-bind_3"/>
    <property type="match status" value="1"/>
</dbReference>
<dbReference type="Gene3D" id="3.30.160.390">
    <property type="entry name" value="Integrase, DNA-binding domain"/>
    <property type="match status" value="1"/>
</dbReference>
<evidence type="ECO:0000256" key="1">
    <source>
        <dbReference type="ARBA" id="ARBA00008857"/>
    </source>
</evidence>
<comment type="similarity">
    <text evidence="1">Belongs to the 'phage' integrase family.</text>
</comment>
<gene>
    <name evidence="6" type="ORF">G3W53_30375</name>
</gene>
<dbReference type="Gene3D" id="1.10.150.130">
    <property type="match status" value="1"/>
</dbReference>
<name>A0A8T6QHZ2_ECOLX</name>
<dbReference type="EMBL" id="JAAGYP010000607">
    <property type="protein sequence ID" value="NEN74230.1"/>
    <property type="molecule type" value="Genomic_DNA"/>
</dbReference>
<dbReference type="InterPro" id="IPR050808">
    <property type="entry name" value="Phage_Integrase"/>
</dbReference>
<keyword evidence="3" id="KW-0238">DNA-binding</keyword>
<evidence type="ECO:0000256" key="2">
    <source>
        <dbReference type="ARBA" id="ARBA00022908"/>
    </source>
</evidence>
<dbReference type="InterPro" id="IPR025166">
    <property type="entry name" value="Integrase_DNA_bind_dom"/>
</dbReference>
<evidence type="ECO:0000313" key="6">
    <source>
        <dbReference type="EMBL" id="NEN74230.1"/>
    </source>
</evidence>
<proteinExistence type="inferred from homology"/>
<evidence type="ECO:0000259" key="4">
    <source>
        <dbReference type="Pfam" id="PF13356"/>
    </source>
</evidence>
<dbReference type="Proteomes" id="UP000471360">
    <property type="component" value="Unassembled WGS sequence"/>
</dbReference>
<reference evidence="6 7" key="1">
    <citation type="submission" date="2020-02" db="EMBL/GenBank/DDBJ databases">
        <authorList>
            <person name="Subbiah M."/>
            <person name="Call D."/>
        </authorList>
    </citation>
    <scope>NUCLEOTIDE SEQUENCE [LARGE SCALE GENOMIC DNA]</scope>
    <source>
        <strain evidence="6 7">8375wB1</strain>
    </source>
</reference>
<dbReference type="Pfam" id="PF22022">
    <property type="entry name" value="Phage_int_M"/>
    <property type="match status" value="1"/>
</dbReference>
<dbReference type="GO" id="GO:0015074">
    <property type="term" value="P:DNA integration"/>
    <property type="evidence" value="ECO:0007669"/>
    <property type="project" value="UniProtKB-KW"/>
</dbReference>
<keyword evidence="2" id="KW-0229">DNA integration</keyword>
<feature type="domain" description="Integrase DNA-binding" evidence="4">
    <location>
        <begin position="2"/>
        <end position="85"/>
    </location>
</feature>
<protein>
    <submittedName>
        <fullName evidence="6">DUF4102 domain-containing protein</fullName>
    </submittedName>
</protein>
<feature type="domain" description="Phage integrase central" evidence="5">
    <location>
        <begin position="99"/>
        <end position="139"/>
    </location>
</feature>
<dbReference type="InterPro" id="IPR053876">
    <property type="entry name" value="Phage_int_M"/>
</dbReference>
<evidence type="ECO:0000313" key="7">
    <source>
        <dbReference type="Proteomes" id="UP000471360"/>
    </source>
</evidence>
<comment type="caution">
    <text evidence="6">The sequence shown here is derived from an EMBL/GenBank/DDBJ whole genome shotgun (WGS) entry which is preliminary data.</text>
</comment>
<evidence type="ECO:0000256" key="3">
    <source>
        <dbReference type="ARBA" id="ARBA00023125"/>
    </source>
</evidence>
<accession>A0A8T6QHZ2</accession>
<sequence length="139" mass="16207">MLTDTQCRTAKPKEKLYRLNDFNGLYLEVKPNGKNAWRYRFKLNGKSSMFALGEYPTVKLAEAREKCEQARKQVAEGVNPAQARQLDKIRKVNDASNTFELIAKEWLQMKDWAEITKTRRLDMLERVVFPSIGKLPVRE</sequence>
<dbReference type="PANTHER" id="PTHR30629:SF2">
    <property type="entry name" value="PROPHAGE INTEGRASE INTS-RELATED"/>
    <property type="match status" value="1"/>
</dbReference>
<dbReference type="InterPro" id="IPR038488">
    <property type="entry name" value="Integrase_DNA-bd_sf"/>
</dbReference>
<dbReference type="InterPro" id="IPR010998">
    <property type="entry name" value="Integrase_recombinase_N"/>
</dbReference>
<organism evidence="6 7">
    <name type="scientific">Escherichia coli</name>
    <dbReference type="NCBI Taxonomy" id="562"/>
    <lineage>
        <taxon>Bacteria</taxon>
        <taxon>Pseudomonadati</taxon>
        <taxon>Pseudomonadota</taxon>
        <taxon>Gammaproteobacteria</taxon>
        <taxon>Enterobacterales</taxon>
        <taxon>Enterobacteriaceae</taxon>
        <taxon>Escherichia</taxon>
    </lineage>
</organism>
<dbReference type="PANTHER" id="PTHR30629">
    <property type="entry name" value="PROPHAGE INTEGRASE"/>
    <property type="match status" value="1"/>
</dbReference>
<dbReference type="GO" id="GO:0003677">
    <property type="term" value="F:DNA binding"/>
    <property type="evidence" value="ECO:0007669"/>
    <property type="project" value="UniProtKB-KW"/>
</dbReference>
<feature type="non-terminal residue" evidence="6">
    <location>
        <position position="139"/>
    </location>
</feature>
<evidence type="ECO:0000259" key="5">
    <source>
        <dbReference type="Pfam" id="PF22022"/>
    </source>
</evidence>